<dbReference type="InterPro" id="IPR010723">
    <property type="entry name" value="HemN_C"/>
</dbReference>
<dbReference type="InterPro" id="IPR007197">
    <property type="entry name" value="rSAM"/>
</dbReference>
<dbReference type="GO" id="GO:0046872">
    <property type="term" value="F:metal ion binding"/>
    <property type="evidence" value="ECO:0007669"/>
    <property type="project" value="UniProtKB-UniRule"/>
</dbReference>
<comment type="caution">
    <text evidence="5">The sequence shown here is derived from an EMBL/GenBank/DDBJ whole genome shotgun (WGS) entry which is preliminary data.</text>
</comment>
<evidence type="ECO:0000313" key="6">
    <source>
        <dbReference type="Proteomes" id="UP000757435"/>
    </source>
</evidence>
<organism evidence="5 6">
    <name type="scientific">Drouetiella hepatica Uher 2000/2452</name>
    <dbReference type="NCBI Taxonomy" id="904376"/>
    <lineage>
        <taxon>Bacteria</taxon>
        <taxon>Bacillati</taxon>
        <taxon>Cyanobacteriota</taxon>
        <taxon>Cyanophyceae</taxon>
        <taxon>Oculatellales</taxon>
        <taxon>Oculatellaceae</taxon>
        <taxon>Drouetiella</taxon>
    </lineage>
</organism>
<dbReference type="InterPro" id="IPR006638">
    <property type="entry name" value="Elp3/MiaA/NifB-like_rSAM"/>
</dbReference>
<name>A0A951Q8N6_9CYAN</name>
<dbReference type="GO" id="GO:0005737">
    <property type="term" value="C:cytoplasm"/>
    <property type="evidence" value="ECO:0007669"/>
    <property type="project" value="UniProtKB-SubCell"/>
</dbReference>
<dbReference type="PANTHER" id="PTHR13932">
    <property type="entry name" value="COPROPORPHYRINIGEN III OXIDASE"/>
    <property type="match status" value="1"/>
</dbReference>
<dbReference type="GO" id="GO:0006779">
    <property type="term" value="P:porphyrin-containing compound biosynthetic process"/>
    <property type="evidence" value="ECO:0007669"/>
    <property type="project" value="InterPro"/>
</dbReference>
<keyword evidence="3" id="KW-0963">Cytoplasm</keyword>
<dbReference type="Pfam" id="PF04055">
    <property type="entry name" value="Radical_SAM"/>
    <property type="match status" value="1"/>
</dbReference>
<accession>A0A951Q8N6</accession>
<sequence>MNTLATALNAASNAALTESPTAAYVHIPFCRRRCYYCDFPIAVVGDRPPQWQQGQVEFGTIAHYVAILCQEIRATRSHSEPLQTVFLGGGTPSLLTAEQLEQILQTLDRQFGIAADAEISMEIDPNTFDLDRLKGYRRAGINRVSLGVQSFQTELLQSCGRTHTAADIYAAVEMIHQVNLTNFSLDLISGLPHLTLDSWQDSLEQAIALSPTHLSIYDLTIEPGTTFDRRYQPGVQPLPSDEMTAQMYRVARQKLAGAGYGHYEISNYAKPGYECRHNRVYWQNRSYYGFGMAAASYVGHQRFTRPRTRQAYAEWVQDYVDNGAIDCPITEPTERLLDTLMLGLRLSEGLRLEKLAAFGERSLQQVLTCLQPFQLRGWVEVSDQALKLTDPEGFLFSNVVLSQLFKELAPDELAPDES</sequence>
<dbReference type="CDD" id="cd01335">
    <property type="entry name" value="Radical_SAM"/>
    <property type="match status" value="1"/>
</dbReference>
<keyword evidence="3" id="KW-0349">Heme</keyword>
<dbReference type="EMBL" id="JAHHHD010000001">
    <property type="protein sequence ID" value="MBW4657204.1"/>
    <property type="molecule type" value="Genomic_DNA"/>
</dbReference>
<evidence type="ECO:0000256" key="1">
    <source>
        <dbReference type="ARBA" id="ARBA00006100"/>
    </source>
</evidence>
<dbReference type="SFLD" id="SFLDG01082">
    <property type="entry name" value="B12-binding_domain_containing"/>
    <property type="match status" value="1"/>
</dbReference>
<comment type="similarity">
    <text evidence="1">Belongs to the anaerobic coproporphyrinogen-III oxidase family. HemW subfamily.</text>
</comment>
<dbReference type="Pfam" id="PF06969">
    <property type="entry name" value="HemN_C"/>
    <property type="match status" value="1"/>
</dbReference>
<dbReference type="GO" id="GO:0051539">
    <property type="term" value="F:4 iron, 4 sulfur cluster binding"/>
    <property type="evidence" value="ECO:0007669"/>
    <property type="project" value="UniProtKB-UniRule"/>
</dbReference>
<keyword evidence="3" id="KW-0411">Iron-sulfur</keyword>
<comment type="function">
    <text evidence="3">Probably acts as a heme chaperone, transferring heme to an unknown acceptor. Binds one molecule of heme per monomer, possibly covalently. Binds 1 [4Fe-4S] cluster. The cluster is coordinated with 3 cysteines and an exchangeable S-adenosyl-L-methionine.</text>
</comment>
<dbReference type="SMART" id="SM00729">
    <property type="entry name" value="Elp3"/>
    <property type="match status" value="1"/>
</dbReference>
<dbReference type="SFLD" id="SFLDF00288">
    <property type="entry name" value="HemN-like__clustered_with_nucl"/>
    <property type="match status" value="1"/>
</dbReference>
<dbReference type="SFLD" id="SFLDF00562">
    <property type="entry name" value="HemN-like__clustered_with_heat"/>
    <property type="match status" value="1"/>
</dbReference>
<dbReference type="InterPro" id="IPR004559">
    <property type="entry name" value="HemW-like"/>
</dbReference>
<dbReference type="InterPro" id="IPR058240">
    <property type="entry name" value="rSAM_sf"/>
</dbReference>
<keyword evidence="3" id="KW-0408">Iron</keyword>
<dbReference type="Proteomes" id="UP000757435">
    <property type="component" value="Unassembled WGS sequence"/>
</dbReference>
<dbReference type="PANTHER" id="PTHR13932:SF5">
    <property type="entry name" value="RADICAL S-ADENOSYL METHIONINE DOMAIN-CONTAINING PROTEIN 1, MITOCHONDRIAL"/>
    <property type="match status" value="1"/>
</dbReference>
<comment type="subcellular location">
    <subcellularLocation>
        <location evidence="3">Cytoplasm</location>
    </subcellularLocation>
</comment>
<evidence type="ECO:0000259" key="4">
    <source>
        <dbReference type="PROSITE" id="PS51918"/>
    </source>
</evidence>
<dbReference type="PROSITE" id="PS51918">
    <property type="entry name" value="RADICAL_SAM"/>
    <property type="match status" value="1"/>
</dbReference>
<dbReference type="NCBIfam" id="TIGR00539">
    <property type="entry name" value="hemN_rel"/>
    <property type="match status" value="1"/>
</dbReference>
<dbReference type="SFLD" id="SFLDS00029">
    <property type="entry name" value="Radical_SAM"/>
    <property type="match status" value="2"/>
</dbReference>
<keyword evidence="3" id="KW-0143">Chaperone</keyword>
<dbReference type="Gene3D" id="3.30.750.200">
    <property type="match status" value="1"/>
</dbReference>
<proteinExistence type="inferred from homology"/>
<gene>
    <name evidence="5" type="primary">hemW</name>
    <name evidence="5" type="ORF">KME15_00885</name>
</gene>
<dbReference type="AlphaFoldDB" id="A0A951Q8N6"/>
<keyword evidence="3" id="KW-0479">Metal-binding</keyword>
<evidence type="ECO:0000256" key="2">
    <source>
        <dbReference type="ARBA" id="ARBA00017228"/>
    </source>
</evidence>
<dbReference type="InterPro" id="IPR034505">
    <property type="entry name" value="Coproporphyrinogen-III_oxidase"/>
</dbReference>
<feature type="domain" description="Radical SAM core" evidence="4">
    <location>
        <begin position="15"/>
        <end position="258"/>
    </location>
</feature>
<reference evidence="5" key="1">
    <citation type="submission" date="2021-05" db="EMBL/GenBank/DDBJ databases">
        <authorList>
            <person name="Pietrasiak N."/>
            <person name="Ward R."/>
            <person name="Stajich J.E."/>
            <person name="Kurbessoian T."/>
        </authorList>
    </citation>
    <scope>NUCLEOTIDE SEQUENCE</scope>
    <source>
        <strain evidence="5">UHER 2000/2452</strain>
    </source>
</reference>
<keyword evidence="3" id="KW-0949">S-adenosyl-L-methionine</keyword>
<dbReference type="GO" id="GO:0004109">
    <property type="term" value="F:coproporphyrinogen oxidase activity"/>
    <property type="evidence" value="ECO:0007669"/>
    <property type="project" value="InterPro"/>
</dbReference>
<evidence type="ECO:0000256" key="3">
    <source>
        <dbReference type="RuleBase" id="RU364116"/>
    </source>
</evidence>
<dbReference type="SFLD" id="SFLDG01065">
    <property type="entry name" value="anaerobic_coproporphyrinogen-I"/>
    <property type="match status" value="2"/>
</dbReference>
<keyword evidence="3" id="KW-0004">4Fe-4S</keyword>
<reference evidence="5" key="2">
    <citation type="journal article" date="2022" name="Microbiol. Resour. Announc.">
        <title>Metagenome Sequencing to Explore Phylogenomics of Terrestrial Cyanobacteria.</title>
        <authorList>
            <person name="Ward R.D."/>
            <person name="Stajich J.E."/>
            <person name="Johansen J.R."/>
            <person name="Huntemann M."/>
            <person name="Clum A."/>
            <person name="Foster B."/>
            <person name="Foster B."/>
            <person name="Roux S."/>
            <person name="Palaniappan K."/>
            <person name="Varghese N."/>
            <person name="Mukherjee S."/>
            <person name="Reddy T.B.K."/>
            <person name="Daum C."/>
            <person name="Copeland A."/>
            <person name="Chen I.A."/>
            <person name="Ivanova N.N."/>
            <person name="Kyrpides N.C."/>
            <person name="Shapiro N."/>
            <person name="Eloe-Fadrosh E.A."/>
            <person name="Pietrasiak N."/>
        </authorList>
    </citation>
    <scope>NUCLEOTIDE SEQUENCE</scope>
    <source>
        <strain evidence="5">UHER 2000/2452</strain>
    </source>
</reference>
<protein>
    <recommendedName>
        <fullName evidence="2 3">Heme chaperone HemW</fullName>
    </recommendedName>
</protein>
<evidence type="ECO:0000313" key="5">
    <source>
        <dbReference type="EMBL" id="MBW4657204.1"/>
    </source>
</evidence>
<dbReference type="SUPFAM" id="SSF102114">
    <property type="entry name" value="Radical SAM enzymes"/>
    <property type="match status" value="1"/>
</dbReference>